<keyword evidence="1" id="KW-1133">Transmembrane helix</keyword>
<dbReference type="PANTHER" id="PTHR42941:SF1">
    <property type="entry name" value="SLL1037 PROTEIN"/>
    <property type="match status" value="1"/>
</dbReference>
<dbReference type="InterPro" id="IPR011852">
    <property type="entry name" value="TRAP_TAXI"/>
</dbReference>
<dbReference type="PANTHER" id="PTHR42941">
    <property type="entry name" value="SLL1037 PROTEIN"/>
    <property type="match status" value="1"/>
</dbReference>
<evidence type="ECO:0000313" key="2">
    <source>
        <dbReference type="EMBL" id="ERT09670.1"/>
    </source>
</evidence>
<protein>
    <submittedName>
        <fullName evidence="2">TRAP transporter solute receptor, TAXI family protein</fullName>
    </submittedName>
</protein>
<keyword evidence="2" id="KW-0675">Receptor</keyword>
<comment type="caution">
    <text evidence="2">The sequence shown here is derived from an EMBL/GenBank/DDBJ whole genome shotgun (WGS) entry which is preliminary data.</text>
</comment>
<sequence length="218" mass="24131">MLKKLAFSLVIISIIMVSLFTILSLNNQSKTYNLTIATGSTDGEYYSFAQALSEVIYKNNHKIKINILETEGAKQNIELLKNNQADLALIQSDLSIPSNTKAVAFLFPEMFHLIATDQSKINKVSDLKGKRIALMPEGSGSYNLFWLLSQHYGLKADDFEVIAVPPEQAYTLLNQKKVDALFRVIALGNAGINELLKSGENRLVPIEQAAALQLFQPA</sequence>
<dbReference type="EMBL" id="AUZM01000002">
    <property type="protein sequence ID" value="ERT09670.1"/>
    <property type="molecule type" value="Genomic_DNA"/>
</dbReference>
<feature type="transmembrane region" description="Helical" evidence="1">
    <location>
        <begin position="6"/>
        <end position="25"/>
    </location>
</feature>
<keyword evidence="3" id="KW-1185">Reference proteome</keyword>
<keyword evidence="1" id="KW-0472">Membrane</keyword>
<dbReference type="Proteomes" id="UP000017127">
    <property type="component" value="Unassembled WGS sequence"/>
</dbReference>
<keyword evidence="1" id="KW-0812">Transmembrane</keyword>
<dbReference type="Pfam" id="PF16868">
    <property type="entry name" value="NMT1_3"/>
    <property type="match status" value="1"/>
</dbReference>
<evidence type="ECO:0000256" key="1">
    <source>
        <dbReference type="SAM" id="Phobius"/>
    </source>
</evidence>
<dbReference type="NCBIfam" id="TIGR02122">
    <property type="entry name" value="TRAP_TAXI"/>
    <property type="match status" value="1"/>
</dbReference>
<reference evidence="2 3" key="1">
    <citation type="journal article" date="2013" name="Front. Microbiol.">
        <title>Comparative genomic analyses of the cyanobacterium, Lyngbya aestuarii BL J, a powerful hydrogen producer.</title>
        <authorList>
            <person name="Kothari A."/>
            <person name="Vaughn M."/>
            <person name="Garcia-Pichel F."/>
        </authorList>
    </citation>
    <scope>NUCLEOTIDE SEQUENCE [LARGE SCALE GENOMIC DNA]</scope>
    <source>
        <strain evidence="2 3">BL J</strain>
    </source>
</reference>
<name>U7QRB8_9CYAN</name>
<dbReference type="AlphaFoldDB" id="U7QRB8"/>
<accession>U7QRB8</accession>
<dbReference type="Gene3D" id="3.40.190.10">
    <property type="entry name" value="Periplasmic binding protein-like II"/>
    <property type="match status" value="2"/>
</dbReference>
<dbReference type="SUPFAM" id="SSF53850">
    <property type="entry name" value="Periplasmic binding protein-like II"/>
    <property type="match status" value="1"/>
</dbReference>
<proteinExistence type="predicted"/>
<organism evidence="2 3">
    <name type="scientific">Lyngbya aestuarii BL J</name>
    <dbReference type="NCBI Taxonomy" id="1348334"/>
    <lineage>
        <taxon>Bacteria</taxon>
        <taxon>Bacillati</taxon>
        <taxon>Cyanobacteriota</taxon>
        <taxon>Cyanophyceae</taxon>
        <taxon>Oscillatoriophycideae</taxon>
        <taxon>Oscillatoriales</taxon>
        <taxon>Microcoleaceae</taxon>
        <taxon>Lyngbya</taxon>
    </lineage>
</organism>
<evidence type="ECO:0000313" key="3">
    <source>
        <dbReference type="Proteomes" id="UP000017127"/>
    </source>
</evidence>
<gene>
    <name evidence="2" type="ORF">M595_0347</name>
</gene>